<dbReference type="AlphaFoldDB" id="A0A9P7CQH8"/>
<protein>
    <recommendedName>
        <fullName evidence="1">Reverse transcriptase domain-containing protein</fullName>
    </recommendedName>
</protein>
<dbReference type="PROSITE" id="PS50878">
    <property type="entry name" value="RT_POL"/>
    <property type="match status" value="1"/>
</dbReference>
<dbReference type="InterPro" id="IPR000477">
    <property type="entry name" value="RT_dom"/>
</dbReference>
<keyword evidence="3" id="KW-1185">Reference proteome</keyword>
<feature type="domain" description="Reverse transcriptase" evidence="1">
    <location>
        <begin position="86"/>
        <end position="375"/>
    </location>
</feature>
<evidence type="ECO:0000313" key="3">
    <source>
        <dbReference type="Proteomes" id="UP000740926"/>
    </source>
</evidence>
<name>A0A9P7CQH8_9FUNG</name>
<evidence type="ECO:0000313" key="2">
    <source>
        <dbReference type="EMBL" id="KAG1571009.1"/>
    </source>
</evidence>
<comment type="caution">
    <text evidence="2">The sequence shown here is derived from an EMBL/GenBank/DDBJ whole genome shotgun (WGS) entry which is preliminary data.</text>
</comment>
<organism evidence="2 3">
    <name type="scientific">Rhizopus delemar</name>
    <dbReference type="NCBI Taxonomy" id="936053"/>
    <lineage>
        <taxon>Eukaryota</taxon>
        <taxon>Fungi</taxon>
        <taxon>Fungi incertae sedis</taxon>
        <taxon>Mucoromycota</taxon>
        <taxon>Mucoromycotina</taxon>
        <taxon>Mucoromycetes</taxon>
        <taxon>Mucorales</taxon>
        <taxon>Mucorineae</taxon>
        <taxon>Rhizopodaceae</taxon>
        <taxon>Rhizopus</taxon>
    </lineage>
</organism>
<dbReference type="CDD" id="cd01650">
    <property type="entry name" value="RT_nLTR_like"/>
    <property type="match status" value="1"/>
</dbReference>
<proteinExistence type="predicted"/>
<accession>A0A9P7CQH8</accession>
<dbReference type="Pfam" id="PF00078">
    <property type="entry name" value="RVT_1"/>
    <property type="match status" value="1"/>
</dbReference>
<dbReference type="Proteomes" id="UP000740926">
    <property type="component" value="Unassembled WGS sequence"/>
</dbReference>
<dbReference type="InterPro" id="IPR043502">
    <property type="entry name" value="DNA/RNA_pol_sf"/>
</dbReference>
<sequence length="582" mass="66059">MAQGNYTKAIVKFSRIRKNRAIKPSFSAPEGPQHAAEIMAQHLERIFDGDLLPHSADTILTNNDSTLAPYDVASCSITIDSVNNAIAQLPRRKAPGVDHLTIEMIVPLTDNLTPILVHLFQLCWRWSPVTDPGNFRPISLTSIFRKILEKCLYLDLVDQSPPLDITQGSFREARGTLDQALCLIEICSILRKHHHINPTLAFLDIKSAYDTVDRSYIWRTLQPYLDPALLNILKNLFNEVQIEVILGNVKSSRFSPKTGVLQGSILSSFLYSIYINQLPNLLRDHPLPHEAEKDPVDFALSVNCLLYGDDVVLIASSAQLPAILQKCEEHSYQLGCCLNLAKCTILALPEDTQSYTLYNTILPKQNSFPYLGIPICPGGYLHTQELIQGNVNKALKIMNEMAMIGVNPAGFDRLLSVRFYTQIVRPQLEYGLAISMCLRRIFGGGSRSLTQVMLHLVNQPSMKSRVHILQAKFILRSLNLPDDTLFSRLLPYLRTSASHSHWYKLTSSPLWRVCCNQDIEHLNRRTFRIICRKYLEDLFHQNCQRTRTKLLSACRSQSTIDPILWLSMTSIERSRVVRWRLG</sequence>
<dbReference type="PANTHER" id="PTHR19446">
    <property type="entry name" value="REVERSE TRANSCRIPTASES"/>
    <property type="match status" value="1"/>
</dbReference>
<dbReference type="SUPFAM" id="SSF56672">
    <property type="entry name" value="DNA/RNA polymerases"/>
    <property type="match status" value="1"/>
</dbReference>
<reference evidence="2 3" key="1">
    <citation type="journal article" date="2020" name="Microb. Genom.">
        <title>Genetic diversity of clinical and environmental Mucorales isolates obtained from an investigation of mucormycosis cases among solid organ transplant recipients.</title>
        <authorList>
            <person name="Nguyen M.H."/>
            <person name="Kaul D."/>
            <person name="Muto C."/>
            <person name="Cheng S.J."/>
            <person name="Richter R.A."/>
            <person name="Bruno V.M."/>
            <person name="Liu G."/>
            <person name="Beyhan S."/>
            <person name="Sundermann A.J."/>
            <person name="Mounaud S."/>
            <person name="Pasculle A.W."/>
            <person name="Nierman W.C."/>
            <person name="Driscoll E."/>
            <person name="Cumbie R."/>
            <person name="Clancy C.J."/>
            <person name="Dupont C.L."/>
        </authorList>
    </citation>
    <scope>NUCLEOTIDE SEQUENCE [LARGE SCALE GENOMIC DNA]</scope>
    <source>
        <strain evidence="2 3">GL24</strain>
    </source>
</reference>
<dbReference type="EMBL" id="JAANIU010000630">
    <property type="protein sequence ID" value="KAG1571009.1"/>
    <property type="molecule type" value="Genomic_DNA"/>
</dbReference>
<evidence type="ECO:0000259" key="1">
    <source>
        <dbReference type="PROSITE" id="PS50878"/>
    </source>
</evidence>
<gene>
    <name evidence="2" type="ORF">G6F50_004978</name>
</gene>